<feature type="signal peptide" evidence="1">
    <location>
        <begin position="1"/>
        <end position="21"/>
    </location>
</feature>
<organism evidence="2 3">
    <name type="scientific">Pleurodeles waltl</name>
    <name type="common">Iberian ribbed newt</name>
    <dbReference type="NCBI Taxonomy" id="8319"/>
    <lineage>
        <taxon>Eukaryota</taxon>
        <taxon>Metazoa</taxon>
        <taxon>Chordata</taxon>
        <taxon>Craniata</taxon>
        <taxon>Vertebrata</taxon>
        <taxon>Euteleostomi</taxon>
        <taxon>Amphibia</taxon>
        <taxon>Batrachia</taxon>
        <taxon>Caudata</taxon>
        <taxon>Salamandroidea</taxon>
        <taxon>Salamandridae</taxon>
        <taxon>Pleurodelinae</taxon>
        <taxon>Pleurodeles</taxon>
    </lineage>
</organism>
<dbReference type="EMBL" id="JANPWB010000015">
    <property type="protein sequence ID" value="KAJ1092253.1"/>
    <property type="molecule type" value="Genomic_DNA"/>
</dbReference>
<dbReference type="AlphaFoldDB" id="A0AAV7LRX8"/>
<gene>
    <name evidence="2" type="ORF">NDU88_005365</name>
</gene>
<evidence type="ECO:0008006" key="4">
    <source>
        <dbReference type="Google" id="ProtNLM"/>
    </source>
</evidence>
<feature type="chain" id="PRO_5043832318" description="Secreted protein" evidence="1">
    <location>
        <begin position="22"/>
        <end position="146"/>
    </location>
</feature>
<protein>
    <recommendedName>
        <fullName evidence="4">Secreted protein</fullName>
    </recommendedName>
</protein>
<name>A0AAV7LRX8_PLEWA</name>
<sequence length="146" mass="15525">MGPGMCTVLCVTLAGTGPLSLEVCSLRGAAPESGLLSLRVSPAWLSRLLEVSSGRPSVRAGNISPASGRGARGRRVCVIWGAYMCSGTHTHNQHKCVMYATARPASDLVRSLGDRFLAVYRTPTSDSLLSVVDRLLILRCLLEPCL</sequence>
<proteinExistence type="predicted"/>
<dbReference type="Proteomes" id="UP001066276">
    <property type="component" value="Chromosome 11"/>
</dbReference>
<accession>A0AAV7LRX8</accession>
<evidence type="ECO:0000313" key="2">
    <source>
        <dbReference type="EMBL" id="KAJ1092253.1"/>
    </source>
</evidence>
<keyword evidence="3" id="KW-1185">Reference proteome</keyword>
<comment type="caution">
    <text evidence="2">The sequence shown here is derived from an EMBL/GenBank/DDBJ whole genome shotgun (WGS) entry which is preliminary data.</text>
</comment>
<keyword evidence="1" id="KW-0732">Signal</keyword>
<evidence type="ECO:0000256" key="1">
    <source>
        <dbReference type="SAM" id="SignalP"/>
    </source>
</evidence>
<reference evidence="2" key="1">
    <citation type="journal article" date="2022" name="bioRxiv">
        <title>Sequencing and chromosome-scale assembly of the giantPleurodeles waltlgenome.</title>
        <authorList>
            <person name="Brown T."/>
            <person name="Elewa A."/>
            <person name="Iarovenko S."/>
            <person name="Subramanian E."/>
            <person name="Araus A.J."/>
            <person name="Petzold A."/>
            <person name="Susuki M."/>
            <person name="Suzuki K.-i.T."/>
            <person name="Hayashi T."/>
            <person name="Toyoda A."/>
            <person name="Oliveira C."/>
            <person name="Osipova E."/>
            <person name="Leigh N.D."/>
            <person name="Simon A."/>
            <person name="Yun M.H."/>
        </authorList>
    </citation>
    <scope>NUCLEOTIDE SEQUENCE</scope>
    <source>
        <strain evidence="2">20211129_DDA</strain>
        <tissue evidence="2">Liver</tissue>
    </source>
</reference>
<evidence type="ECO:0000313" key="3">
    <source>
        <dbReference type="Proteomes" id="UP001066276"/>
    </source>
</evidence>